<protein>
    <submittedName>
        <fullName evidence="2">Caspase domain-containing protein</fullName>
    </submittedName>
</protein>
<dbReference type="Pfam" id="PF00656">
    <property type="entry name" value="Peptidase_C14"/>
    <property type="match status" value="1"/>
</dbReference>
<dbReference type="InterPro" id="IPR029030">
    <property type="entry name" value="Caspase-like_dom_sf"/>
</dbReference>
<accession>A0A1I3H5A7</accession>
<keyword evidence="3" id="KW-1185">Reference proteome</keyword>
<dbReference type="GO" id="GO:0006508">
    <property type="term" value="P:proteolysis"/>
    <property type="evidence" value="ECO:0007669"/>
    <property type="project" value="InterPro"/>
</dbReference>
<name>A0A1I3H5A7_9SPHI</name>
<dbReference type="EMBL" id="FOQO01000003">
    <property type="protein sequence ID" value="SFI30958.1"/>
    <property type="molecule type" value="Genomic_DNA"/>
</dbReference>
<dbReference type="InterPro" id="IPR011600">
    <property type="entry name" value="Pept_C14_caspase"/>
</dbReference>
<evidence type="ECO:0000259" key="1">
    <source>
        <dbReference type="Pfam" id="PF00656"/>
    </source>
</evidence>
<sequence length="1184" mass="134259">MLKICELACTTILLFCCINAYSQPPEVVIQKEYGSIENIKFSPNGEQFITYALGATDLDINLWDAHSKLMLGYVNIYFGNGEGSGKIKLMNDGIVYVNDNQHIYRYDLIANSNETIYETVFPNYIHDFEWLDNHQLFVLEKIYSEQQKEVQEESHHFNAVIYDAQSKKIEIERQINQELTAVAIPPAHNFLLLLSSNGKALFLDSSLQEYRSPITINQTKAPGFYCFDKSGKHLIYNEQLHTEIKLLDVESGNIVQRIQLPKPHDAPETNFFASSVDELYNMIYIASENVLYTHSGYNTISRIDLATFETTDHSIIDFDDQIGSLAYNPLSDEGFITHGKTGSMFRAKSNLSIVDFEHKEILARIQQNFTANTNCFSNLITVGGQRFLTATDPESGSKTYHNNLTLHSLDLLTTSRITCGSNCLISQNRSTDHVLIEMGTGNRSFPQKLADIDIYAGILGTNWLGRTVDLSQPESDPTNIFEDFTKINLTEISSWKKIKKYSSYEILHYLDKQKRLIVAFSNADETTVAILDEHGNLLKEIPAEYSVNAKTSPDDAYLALYWSEGSKHELIVIDTQKLTTVYKKTVKADDLITIGFSFGDLPDDFFYSYNTFDHQTGFLGQVFRIDLRSSKPAETPFYKGDLFFADFEVSNKNSLILGNSLESYIIYDTKAGHIEESVYTGTGSIDHFTYYPGENTLLVSGNKLYSRLINLSKKTAVTYHQSNEHFFAQNADGYYMAFDYIPNNIAFVVNNKSYPFTQFDLKYNRPDKVMLDLDMLTAERQQLFQEAYNKRISNLQIDTSLINLPISNLPSVKLTYSRKSFHTTDQAIPVNVSMHDSLSTLKAWNIWVNGVPLFGKNGKLIEGTVQNYSTHYPIPLSSGTNNIQISCTNARGLESMRESFSIHRVSDDTKTKVYYIGVGVSDYLDTTMNLVYPTKDVMDLDKLFKEKYQNYEAHLLLDNKVTLENLQKIHDILAQTTVDDQVIISFHGHGLVDDESNFYFATYDMDFDHPQKRGFSYDQLYQLFSFGSSRKNVIFLDACHSGEIDSDGQTNTVSTENTQVKATETPFNNRGSKAIAVSKKDNLQNSFALKQRLFNNFIGSDGTVIISASAGVEYAYESDEWKNGVFTYSIINGLKNNRADSDENGQITISELKAHVSRQVKELTDGQQTPNARQENVSTDFQIW</sequence>
<reference evidence="2 3" key="1">
    <citation type="submission" date="2016-10" db="EMBL/GenBank/DDBJ databases">
        <authorList>
            <person name="de Groot N.N."/>
        </authorList>
    </citation>
    <scope>NUCLEOTIDE SEQUENCE [LARGE SCALE GENOMIC DNA]</scope>
    <source>
        <strain evidence="2 3">RK1</strain>
    </source>
</reference>
<gene>
    <name evidence="2" type="ORF">SAMN05444682_103229</name>
</gene>
<dbReference type="SUPFAM" id="SSF50969">
    <property type="entry name" value="YVTN repeat-like/Quinoprotein amine dehydrogenase"/>
    <property type="match status" value="1"/>
</dbReference>
<feature type="domain" description="Peptidase C14 caspase" evidence="1">
    <location>
        <begin position="918"/>
        <end position="1181"/>
    </location>
</feature>
<evidence type="ECO:0000313" key="3">
    <source>
        <dbReference type="Proteomes" id="UP000198670"/>
    </source>
</evidence>
<dbReference type="InterPro" id="IPR015943">
    <property type="entry name" value="WD40/YVTN_repeat-like_dom_sf"/>
</dbReference>
<dbReference type="InterPro" id="IPR011044">
    <property type="entry name" value="Quino_amine_DH_bsu"/>
</dbReference>
<dbReference type="SUPFAM" id="SSF52129">
    <property type="entry name" value="Caspase-like"/>
    <property type="match status" value="1"/>
</dbReference>
<dbReference type="Proteomes" id="UP000198670">
    <property type="component" value="Unassembled WGS sequence"/>
</dbReference>
<dbReference type="RefSeq" id="WP_090626023.1">
    <property type="nucleotide sequence ID" value="NZ_FOQO01000003.1"/>
</dbReference>
<dbReference type="AlphaFoldDB" id="A0A1I3H5A7"/>
<dbReference type="STRING" id="1477437.SAMN05444682_103229"/>
<dbReference type="Gene3D" id="2.130.10.10">
    <property type="entry name" value="YVTN repeat-like/Quinoprotein amine dehydrogenase"/>
    <property type="match status" value="1"/>
</dbReference>
<evidence type="ECO:0000313" key="2">
    <source>
        <dbReference type="EMBL" id="SFI30958.1"/>
    </source>
</evidence>
<organism evidence="2 3">
    <name type="scientific">Parapedobacter indicus</name>
    <dbReference type="NCBI Taxonomy" id="1477437"/>
    <lineage>
        <taxon>Bacteria</taxon>
        <taxon>Pseudomonadati</taxon>
        <taxon>Bacteroidota</taxon>
        <taxon>Sphingobacteriia</taxon>
        <taxon>Sphingobacteriales</taxon>
        <taxon>Sphingobacteriaceae</taxon>
        <taxon>Parapedobacter</taxon>
    </lineage>
</organism>
<dbReference type="SUPFAM" id="SSF82171">
    <property type="entry name" value="DPP6 N-terminal domain-like"/>
    <property type="match status" value="1"/>
</dbReference>
<dbReference type="Gene3D" id="3.40.50.1460">
    <property type="match status" value="1"/>
</dbReference>
<dbReference type="OrthoDB" id="779998at2"/>
<dbReference type="PROSITE" id="PS00018">
    <property type="entry name" value="EF_HAND_1"/>
    <property type="match status" value="1"/>
</dbReference>
<proteinExistence type="predicted"/>
<dbReference type="GO" id="GO:0004197">
    <property type="term" value="F:cysteine-type endopeptidase activity"/>
    <property type="evidence" value="ECO:0007669"/>
    <property type="project" value="InterPro"/>
</dbReference>
<dbReference type="InterPro" id="IPR018247">
    <property type="entry name" value="EF_Hand_1_Ca_BS"/>
</dbReference>